<dbReference type="EMBL" id="CAJVPK010000566">
    <property type="protein sequence ID" value="CAG8526969.1"/>
    <property type="molecule type" value="Genomic_DNA"/>
</dbReference>
<reference evidence="1" key="1">
    <citation type="submission" date="2021-06" db="EMBL/GenBank/DDBJ databases">
        <authorList>
            <person name="Kallberg Y."/>
            <person name="Tangrot J."/>
            <person name="Rosling A."/>
        </authorList>
    </citation>
    <scope>NUCLEOTIDE SEQUENCE</scope>
    <source>
        <strain evidence="1">AZ414A</strain>
    </source>
</reference>
<accession>A0A9N9FDS0</accession>
<organism evidence="1 2">
    <name type="scientific">Diversispora eburnea</name>
    <dbReference type="NCBI Taxonomy" id="1213867"/>
    <lineage>
        <taxon>Eukaryota</taxon>
        <taxon>Fungi</taxon>
        <taxon>Fungi incertae sedis</taxon>
        <taxon>Mucoromycota</taxon>
        <taxon>Glomeromycotina</taxon>
        <taxon>Glomeromycetes</taxon>
        <taxon>Diversisporales</taxon>
        <taxon>Diversisporaceae</taxon>
        <taxon>Diversispora</taxon>
    </lineage>
</organism>
<dbReference type="AlphaFoldDB" id="A0A9N9FDS0"/>
<dbReference type="OrthoDB" id="10253744at2759"/>
<keyword evidence="2" id="KW-1185">Reference proteome</keyword>
<sequence length="103" mass="11862">MDKILSVFQFNFKSFSTQHSLQFTNKDNNNILNNYSCQTCQTPCSIHPSYPSNLKIDYKSPLKDTIQPYSKHVIISTGNKDWSKVIELDEGNLASELFKLQIE</sequence>
<feature type="non-terminal residue" evidence="1">
    <location>
        <position position="103"/>
    </location>
</feature>
<gene>
    <name evidence="1" type="ORF">DEBURN_LOCUS5950</name>
</gene>
<dbReference type="Proteomes" id="UP000789706">
    <property type="component" value="Unassembled WGS sequence"/>
</dbReference>
<evidence type="ECO:0000313" key="1">
    <source>
        <dbReference type="EMBL" id="CAG8526969.1"/>
    </source>
</evidence>
<comment type="caution">
    <text evidence="1">The sequence shown here is derived from an EMBL/GenBank/DDBJ whole genome shotgun (WGS) entry which is preliminary data.</text>
</comment>
<proteinExistence type="predicted"/>
<evidence type="ECO:0000313" key="2">
    <source>
        <dbReference type="Proteomes" id="UP000789706"/>
    </source>
</evidence>
<name>A0A9N9FDS0_9GLOM</name>
<protein>
    <submittedName>
        <fullName evidence="1">11911_t:CDS:1</fullName>
    </submittedName>
</protein>